<feature type="domain" description="CRAL-TRIO" evidence="6">
    <location>
        <begin position="1"/>
        <end position="78"/>
    </location>
</feature>
<sequence length="266" mass="29742">MRLQKVDGDNYPETLCQMFIINAGTGFRLLWSTVKSFLDPKTTSKIHFLGNKYQSKLLEVIDASELPEFLGGTCSCADEGGCLRSDKGPWKNPEILKMVLNGEPRRARQVVKVLNSDGKVIAYAKPRYPMVKGSDTSTAESGSEAEDIASPKARKSYSNLRLTPVREEAKVVGKTSFANNLSGYDEYVPMLDKPVDAEWKRQVSLQRTYTFKGTRPLPDIQNTPEGVKARIWVALTAFFLMVYLRQRFCKKRCLRGGLESALGKSA</sequence>
<feature type="non-terminal residue" evidence="7">
    <location>
        <position position="1"/>
    </location>
</feature>
<dbReference type="CDD" id="cd00170">
    <property type="entry name" value="SEC14"/>
    <property type="match status" value="1"/>
</dbReference>
<evidence type="ECO:0000313" key="8">
    <source>
        <dbReference type="Proteomes" id="UP001058974"/>
    </source>
</evidence>
<protein>
    <submittedName>
        <fullName evidence="7">Phosphatidylinositol/phosphatidylcholine transfer protein sfh6, variant 2</fullName>
    </submittedName>
</protein>
<evidence type="ECO:0000256" key="1">
    <source>
        <dbReference type="ARBA" id="ARBA00004202"/>
    </source>
</evidence>
<dbReference type="EMBL" id="JAMSHJ010000006">
    <property type="protein sequence ID" value="KAI5397421.1"/>
    <property type="molecule type" value="Genomic_DNA"/>
</dbReference>
<dbReference type="Gene3D" id="3.40.525.10">
    <property type="entry name" value="CRAL-TRIO lipid binding domain"/>
    <property type="match status" value="1"/>
</dbReference>
<keyword evidence="3" id="KW-0653">Protein transport</keyword>
<dbReference type="InterPro" id="IPR036865">
    <property type="entry name" value="CRAL-TRIO_dom_sf"/>
</dbReference>
<proteinExistence type="inferred from homology"/>
<organism evidence="7 8">
    <name type="scientific">Pisum sativum</name>
    <name type="common">Garden pea</name>
    <name type="synonym">Lathyrus oleraceus</name>
    <dbReference type="NCBI Taxonomy" id="3888"/>
    <lineage>
        <taxon>Eukaryota</taxon>
        <taxon>Viridiplantae</taxon>
        <taxon>Streptophyta</taxon>
        <taxon>Embryophyta</taxon>
        <taxon>Tracheophyta</taxon>
        <taxon>Spermatophyta</taxon>
        <taxon>Magnoliopsida</taxon>
        <taxon>eudicotyledons</taxon>
        <taxon>Gunneridae</taxon>
        <taxon>Pentapetalae</taxon>
        <taxon>rosids</taxon>
        <taxon>fabids</taxon>
        <taxon>Fabales</taxon>
        <taxon>Fabaceae</taxon>
        <taxon>Papilionoideae</taxon>
        <taxon>50 kb inversion clade</taxon>
        <taxon>NPAAA clade</taxon>
        <taxon>Hologalegina</taxon>
        <taxon>IRL clade</taxon>
        <taxon>Fabeae</taxon>
        <taxon>Lathyrus</taxon>
    </lineage>
</organism>
<comment type="similarity">
    <text evidence="5">Belongs to the SFH family.</text>
</comment>
<keyword evidence="8" id="KW-1185">Reference proteome</keyword>
<evidence type="ECO:0000259" key="6">
    <source>
        <dbReference type="PROSITE" id="PS50191"/>
    </source>
</evidence>
<keyword evidence="4" id="KW-0333">Golgi apparatus</keyword>
<dbReference type="SUPFAM" id="SSF52087">
    <property type="entry name" value="CRAL/TRIO domain"/>
    <property type="match status" value="1"/>
</dbReference>
<gene>
    <name evidence="7" type="ORF">KIW84_063291</name>
</gene>
<evidence type="ECO:0000313" key="7">
    <source>
        <dbReference type="EMBL" id="KAI5397421.1"/>
    </source>
</evidence>
<dbReference type="InterPro" id="IPR001251">
    <property type="entry name" value="CRAL-TRIO_dom"/>
</dbReference>
<name>A0A9D4W8K0_PEA</name>
<keyword evidence="3" id="KW-0813">Transport</keyword>
<dbReference type="PANTHER" id="PTHR45657">
    <property type="entry name" value="CRAL-TRIO DOMAIN-CONTAINING PROTEIN YKL091C-RELATED"/>
    <property type="match status" value="1"/>
</dbReference>
<evidence type="ECO:0000256" key="4">
    <source>
        <dbReference type="ARBA" id="ARBA00023034"/>
    </source>
</evidence>
<dbReference type="Proteomes" id="UP001058974">
    <property type="component" value="Chromosome 6"/>
</dbReference>
<reference evidence="7 8" key="1">
    <citation type="journal article" date="2022" name="Nat. Genet.">
        <title>Improved pea reference genome and pan-genome highlight genomic features and evolutionary characteristics.</title>
        <authorList>
            <person name="Yang T."/>
            <person name="Liu R."/>
            <person name="Luo Y."/>
            <person name="Hu S."/>
            <person name="Wang D."/>
            <person name="Wang C."/>
            <person name="Pandey M.K."/>
            <person name="Ge S."/>
            <person name="Xu Q."/>
            <person name="Li N."/>
            <person name="Li G."/>
            <person name="Huang Y."/>
            <person name="Saxena R.K."/>
            <person name="Ji Y."/>
            <person name="Li M."/>
            <person name="Yan X."/>
            <person name="He Y."/>
            <person name="Liu Y."/>
            <person name="Wang X."/>
            <person name="Xiang C."/>
            <person name="Varshney R.K."/>
            <person name="Ding H."/>
            <person name="Gao S."/>
            <person name="Zong X."/>
        </authorList>
    </citation>
    <scope>NUCLEOTIDE SEQUENCE [LARGE SCALE GENOMIC DNA]</scope>
    <source>
        <strain evidence="7 8">cv. Zhongwan 6</strain>
    </source>
</reference>
<evidence type="ECO:0000256" key="3">
    <source>
        <dbReference type="ARBA" id="ARBA00022927"/>
    </source>
</evidence>
<comment type="subcellular location">
    <subcellularLocation>
        <location evidence="1">Cell membrane</location>
        <topology evidence="1">Peripheral membrane protein</topology>
    </subcellularLocation>
    <subcellularLocation>
        <location evidence="2">Golgi apparatus membrane</location>
        <topology evidence="2">Peripheral membrane protein</topology>
    </subcellularLocation>
</comment>
<dbReference type="GO" id="GO:0005886">
    <property type="term" value="C:plasma membrane"/>
    <property type="evidence" value="ECO:0007669"/>
    <property type="project" value="UniProtKB-SubCell"/>
</dbReference>
<dbReference type="Gramene" id="Psat06G0329100-T2">
    <property type="protein sequence ID" value="KAI5397421.1"/>
    <property type="gene ID" value="KIW84_063291"/>
</dbReference>
<dbReference type="PROSITE" id="PS50191">
    <property type="entry name" value="CRAL_TRIO"/>
    <property type="match status" value="1"/>
</dbReference>
<dbReference type="PANTHER" id="PTHR45657:SF5">
    <property type="entry name" value="PHOSPHATIDYLINOSITOL_PHOSPHATIDYLCHOLINE TRANSFER PROTEIN SFH6"/>
    <property type="match status" value="1"/>
</dbReference>
<dbReference type="AlphaFoldDB" id="A0A9D4W8K0"/>
<accession>A0A9D4W8K0</accession>
<dbReference type="GO" id="GO:0000139">
    <property type="term" value="C:Golgi membrane"/>
    <property type="evidence" value="ECO:0007669"/>
    <property type="project" value="UniProtKB-SubCell"/>
</dbReference>
<evidence type="ECO:0000256" key="2">
    <source>
        <dbReference type="ARBA" id="ARBA00004395"/>
    </source>
</evidence>
<evidence type="ECO:0000256" key="5">
    <source>
        <dbReference type="ARBA" id="ARBA00038020"/>
    </source>
</evidence>
<comment type="caution">
    <text evidence="7">The sequence shown here is derived from an EMBL/GenBank/DDBJ whole genome shotgun (WGS) entry which is preliminary data.</text>
</comment>
<dbReference type="GO" id="GO:0015031">
    <property type="term" value="P:protein transport"/>
    <property type="evidence" value="ECO:0007669"/>
    <property type="project" value="UniProtKB-KW"/>
</dbReference>
<dbReference type="Pfam" id="PF00650">
    <property type="entry name" value="CRAL_TRIO"/>
    <property type="match status" value="1"/>
</dbReference>
<dbReference type="InterPro" id="IPR051026">
    <property type="entry name" value="PI/PC_transfer"/>
</dbReference>